<dbReference type="AlphaFoldDB" id="A0A381QTY5"/>
<dbReference type="EMBL" id="UINC01001450">
    <property type="protein sequence ID" value="SUZ81023.1"/>
    <property type="molecule type" value="Genomic_DNA"/>
</dbReference>
<gene>
    <name evidence="1" type="ORF">METZ01_LOCUS33877</name>
</gene>
<name>A0A381QTY5_9ZZZZ</name>
<accession>A0A381QTY5</accession>
<organism evidence="1">
    <name type="scientific">marine metagenome</name>
    <dbReference type="NCBI Taxonomy" id="408172"/>
    <lineage>
        <taxon>unclassified sequences</taxon>
        <taxon>metagenomes</taxon>
        <taxon>ecological metagenomes</taxon>
    </lineage>
</organism>
<protein>
    <submittedName>
        <fullName evidence="1">Uncharacterized protein</fullName>
    </submittedName>
</protein>
<evidence type="ECO:0000313" key="1">
    <source>
        <dbReference type="EMBL" id="SUZ81023.1"/>
    </source>
</evidence>
<sequence>MALTDADKRFRGIENFYDRLGVKAIDSQQVAQLAVGVELNIRD</sequence>
<reference evidence="1" key="1">
    <citation type="submission" date="2018-05" db="EMBL/GenBank/DDBJ databases">
        <authorList>
            <person name="Lanie J.A."/>
            <person name="Ng W.-L."/>
            <person name="Kazmierczak K.M."/>
            <person name="Andrzejewski T.M."/>
            <person name="Davidsen T.M."/>
            <person name="Wayne K.J."/>
            <person name="Tettelin H."/>
            <person name="Glass J.I."/>
            <person name="Rusch D."/>
            <person name="Podicherti R."/>
            <person name="Tsui H.-C.T."/>
            <person name="Winkler M.E."/>
        </authorList>
    </citation>
    <scope>NUCLEOTIDE SEQUENCE</scope>
</reference>
<proteinExistence type="predicted"/>